<keyword evidence="8" id="KW-0472">Membrane</keyword>
<name>A0A923IDV3_9FIRM</name>
<dbReference type="InterPro" id="IPR050107">
    <property type="entry name" value="ABC_carbohydrate_import_ATPase"/>
</dbReference>
<dbReference type="Pfam" id="PF00005">
    <property type="entry name" value="ABC_tran"/>
    <property type="match status" value="2"/>
</dbReference>
<dbReference type="PANTHER" id="PTHR43790">
    <property type="entry name" value="CARBOHYDRATE TRANSPORT ATP-BINDING PROTEIN MG119-RELATED"/>
    <property type="match status" value="1"/>
</dbReference>
<dbReference type="CDD" id="cd03215">
    <property type="entry name" value="ABC_Carb_Monos_II"/>
    <property type="match status" value="1"/>
</dbReference>
<dbReference type="PROSITE" id="PS00211">
    <property type="entry name" value="ABC_TRANSPORTER_1"/>
    <property type="match status" value="1"/>
</dbReference>
<dbReference type="PANTHER" id="PTHR43790:SF4">
    <property type="entry name" value="GUANOSINE IMPORT ATP-BINDING PROTEIN NUPO"/>
    <property type="match status" value="1"/>
</dbReference>
<evidence type="ECO:0000256" key="2">
    <source>
        <dbReference type="ARBA" id="ARBA00022448"/>
    </source>
</evidence>
<dbReference type="GO" id="GO:0005886">
    <property type="term" value="C:plasma membrane"/>
    <property type="evidence" value="ECO:0007669"/>
    <property type="project" value="UniProtKB-SubCell"/>
</dbReference>
<evidence type="ECO:0000256" key="5">
    <source>
        <dbReference type="ARBA" id="ARBA00022741"/>
    </source>
</evidence>
<evidence type="ECO:0000256" key="7">
    <source>
        <dbReference type="ARBA" id="ARBA00022967"/>
    </source>
</evidence>
<dbReference type="SUPFAM" id="SSF52540">
    <property type="entry name" value="P-loop containing nucleoside triphosphate hydrolases"/>
    <property type="match status" value="2"/>
</dbReference>
<dbReference type="EMBL" id="JACONZ010000001">
    <property type="protein sequence ID" value="MBC5580607.1"/>
    <property type="molecule type" value="Genomic_DNA"/>
</dbReference>
<evidence type="ECO:0000256" key="3">
    <source>
        <dbReference type="ARBA" id="ARBA00022475"/>
    </source>
</evidence>
<dbReference type="SMART" id="SM00382">
    <property type="entry name" value="AAA"/>
    <property type="match status" value="1"/>
</dbReference>
<feature type="domain" description="ABC transporter" evidence="9">
    <location>
        <begin position="273"/>
        <end position="519"/>
    </location>
</feature>
<feature type="domain" description="ABC transporter" evidence="9">
    <location>
        <begin position="20"/>
        <end position="256"/>
    </location>
</feature>
<protein>
    <submittedName>
        <fullName evidence="10">ABC transporter ATP-binding protein</fullName>
    </submittedName>
</protein>
<dbReference type="InterPro" id="IPR017871">
    <property type="entry name" value="ABC_transporter-like_CS"/>
</dbReference>
<evidence type="ECO:0000256" key="6">
    <source>
        <dbReference type="ARBA" id="ARBA00022840"/>
    </source>
</evidence>
<keyword evidence="6 10" id="KW-0067">ATP-binding</keyword>
<keyword evidence="3" id="KW-1003">Cell membrane</keyword>
<dbReference type="InterPro" id="IPR027417">
    <property type="entry name" value="P-loop_NTPase"/>
</dbReference>
<keyword evidence="5" id="KW-0547">Nucleotide-binding</keyword>
<dbReference type="GO" id="GO:0016887">
    <property type="term" value="F:ATP hydrolysis activity"/>
    <property type="evidence" value="ECO:0007669"/>
    <property type="project" value="InterPro"/>
</dbReference>
<reference evidence="10" key="1">
    <citation type="submission" date="2020-08" db="EMBL/GenBank/DDBJ databases">
        <title>Genome public.</title>
        <authorList>
            <person name="Liu C."/>
            <person name="Sun Q."/>
        </authorList>
    </citation>
    <scope>NUCLEOTIDE SEQUENCE</scope>
    <source>
        <strain evidence="10">BX8</strain>
    </source>
</reference>
<keyword evidence="7" id="KW-1278">Translocase</keyword>
<dbReference type="InterPro" id="IPR003593">
    <property type="entry name" value="AAA+_ATPase"/>
</dbReference>
<evidence type="ECO:0000313" key="11">
    <source>
        <dbReference type="Proteomes" id="UP000659630"/>
    </source>
</evidence>
<evidence type="ECO:0000256" key="8">
    <source>
        <dbReference type="ARBA" id="ARBA00023136"/>
    </source>
</evidence>
<comment type="caution">
    <text evidence="10">The sequence shown here is derived from an EMBL/GenBank/DDBJ whole genome shotgun (WGS) entry which is preliminary data.</text>
</comment>
<dbReference type="GO" id="GO:0005524">
    <property type="term" value="F:ATP binding"/>
    <property type="evidence" value="ECO:0007669"/>
    <property type="project" value="UniProtKB-KW"/>
</dbReference>
<dbReference type="FunFam" id="3.40.50.300:FF:000127">
    <property type="entry name" value="Ribose import ATP-binding protein RbsA"/>
    <property type="match status" value="1"/>
</dbReference>
<evidence type="ECO:0000259" key="9">
    <source>
        <dbReference type="PROSITE" id="PS50893"/>
    </source>
</evidence>
<dbReference type="Proteomes" id="UP000659630">
    <property type="component" value="Unassembled WGS sequence"/>
</dbReference>
<gene>
    <name evidence="10" type="ORF">H8S23_03725</name>
</gene>
<organism evidence="10 11">
    <name type="scientific">Anaerofilum hominis</name>
    <dbReference type="NCBI Taxonomy" id="2763016"/>
    <lineage>
        <taxon>Bacteria</taxon>
        <taxon>Bacillati</taxon>
        <taxon>Bacillota</taxon>
        <taxon>Clostridia</taxon>
        <taxon>Eubacteriales</taxon>
        <taxon>Oscillospiraceae</taxon>
        <taxon>Anaerofilum</taxon>
    </lineage>
</organism>
<dbReference type="InterPro" id="IPR003439">
    <property type="entry name" value="ABC_transporter-like_ATP-bd"/>
</dbReference>
<dbReference type="AlphaFoldDB" id="A0A923IDV3"/>
<proteinExistence type="predicted"/>
<comment type="subcellular location">
    <subcellularLocation>
        <location evidence="1">Cell membrane</location>
        <topology evidence="1">Peripheral membrane protein</topology>
    </subcellularLocation>
</comment>
<evidence type="ECO:0000313" key="10">
    <source>
        <dbReference type="EMBL" id="MBC5580607.1"/>
    </source>
</evidence>
<sequence>MDGGSSPHLVKGRKDLAEVLRMQDITKIYPNGFMANKDVNLVIREGEIHALVGENGAGKTTLMKILFGMEDFQGGQVLLDGKDACISSPLDAIAKGIGMVHQHFMQVPSLSVAENVTLGIEPGQGLLFDKKKAAQITQEISDRYQLKVNANERIADMGVGLRQKVEILKALVRKCRILILDEPTAVLTPQETQELFVQLKALKKDGIAIIFISHKLEEVMALCDRVTVLRAGRTVGTDVIENLNPTKISRMMVGRDVVLEIEKEPAAPTELVLQVEDIHYKNAENIMTVNGVTFGIRRGEVVGIAGVEGNGQNEVAELISGMLPLTQGEIRICGKSIRGKSVRRIRDMGMAYISEDRMVYGCAANLPIRENMMADRIHSQKYRKFGLFIDTKKINQDIDGLIETFEVACDDRAQPVRMLSGGNIQKVIVAREFSSGAHLILANQPTRGIDVGTTEMIRKTLVRKAREEGVAVLLVSSDLNEVLEVSDRLLVMKDGKIVAHFEDASLVSEELLGEYMLGVRQMTSEEMGEMV</sequence>
<dbReference type="CDD" id="cd03216">
    <property type="entry name" value="ABC_Carb_Monos_I"/>
    <property type="match status" value="1"/>
</dbReference>
<accession>A0A923IDV3</accession>
<evidence type="ECO:0000256" key="4">
    <source>
        <dbReference type="ARBA" id="ARBA00022737"/>
    </source>
</evidence>
<keyword evidence="2" id="KW-0813">Transport</keyword>
<keyword evidence="11" id="KW-1185">Reference proteome</keyword>
<dbReference type="Gene3D" id="3.40.50.300">
    <property type="entry name" value="P-loop containing nucleotide triphosphate hydrolases"/>
    <property type="match status" value="2"/>
</dbReference>
<dbReference type="PROSITE" id="PS50893">
    <property type="entry name" value="ABC_TRANSPORTER_2"/>
    <property type="match status" value="2"/>
</dbReference>
<keyword evidence="4" id="KW-0677">Repeat</keyword>
<evidence type="ECO:0000256" key="1">
    <source>
        <dbReference type="ARBA" id="ARBA00004202"/>
    </source>
</evidence>